<protein>
    <submittedName>
        <fullName evidence="2">Uncharacterized protein</fullName>
    </submittedName>
</protein>
<evidence type="ECO:0000313" key="3">
    <source>
        <dbReference type="Proteomes" id="UP000629468"/>
    </source>
</evidence>
<accession>A0A8H7KCH3</accession>
<dbReference type="AlphaFoldDB" id="A0A8H7KCH3"/>
<sequence length="376" mass="41172">MGEISYPGSLCMGVASSPSYDAGNAKLGQQVYYLDKDSTSTPVLFCFMGEITSSGFGTSTTAIGNFRPSGYNPVIKDGTSVKDIFCLQSVTDSPPSLSAAFETQLGTVTEIIAGESELVADGFQELYEPMTARIHGTTLDTMKFTSGLKYSIPRRSTQSTAVDKPSPPKKIKLSSVAEQSEITNKPSSSNNVLTNDNCIKSDQSSLKIVNVGEYYDPKVLDDYKGDLFQHDKSQLVQQPYYDEEDKLIPPWDVQSKLRKGTVVFIDAYLHCWLIPKDTVTCKKVYQLSIEKLRVVSPSDDEVHKSLDIHMSPQSTAPRREQPKVVKCGSDRINFSGFNIKAYEDANMSQVPAASAASSPPSTRSREKAKAGSMRTD</sequence>
<dbReference type="EMBL" id="JABXXO010000009">
    <property type="protein sequence ID" value="KAF7770913.1"/>
    <property type="molecule type" value="Genomic_DNA"/>
</dbReference>
<feature type="region of interest" description="Disordered" evidence="1">
    <location>
        <begin position="348"/>
        <end position="376"/>
    </location>
</feature>
<proteinExistence type="predicted"/>
<evidence type="ECO:0000256" key="1">
    <source>
        <dbReference type="SAM" id="MobiDB-lite"/>
    </source>
</evidence>
<comment type="caution">
    <text evidence="2">The sequence shown here is derived from an EMBL/GenBank/DDBJ whole genome shotgun (WGS) entry which is preliminary data.</text>
</comment>
<gene>
    <name evidence="2" type="ORF">Agabi119p4_6887</name>
</gene>
<dbReference type="Proteomes" id="UP000629468">
    <property type="component" value="Unassembled WGS sequence"/>
</dbReference>
<feature type="compositionally biased region" description="Low complexity" evidence="1">
    <location>
        <begin position="351"/>
        <end position="361"/>
    </location>
</feature>
<organism evidence="2 3">
    <name type="scientific">Agaricus bisporus var. burnettii</name>
    <dbReference type="NCBI Taxonomy" id="192524"/>
    <lineage>
        <taxon>Eukaryota</taxon>
        <taxon>Fungi</taxon>
        <taxon>Dikarya</taxon>
        <taxon>Basidiomycota</taxon>
        <taxon>Agaricomycotina</taxon>
        <taxon>Agaricomycetes</taxon>
        <taxon>Agaricomycetidae</taxon>
        <taxon>Agaricales</taxon>
        <taxon>Agaricineae</taxon>
        <taxon>Agaricaceae</taxon>
        <taxon>Agaricus</taxon>
    </lineage>
</organism>
<feature type="compositionally biased region" description="Basic and acidic residues" evidence="1">
    <location>
        <begin position="363"/>
        <end position="376"/>
    </location>
</feature>
<evidence type="ECO:0000313" key="2">
    <source>
        <dbReference type="EMBL" id="KAF7770913.1"/>
    </source>
</evidence>
<name>A0A8H7KCH3_AGABI</name>
<reference evidence="2 3" key="1">
    <citation type="journal article" name="Sci. Rep.">
        <title>Telomere-to-telomere assembled and centromere annotated genomes of the two main subspecies of the button mushroom Agaricus bisporus reveal especially polymorphic chromosome ends.</title>
        <authorList>
            <person name="Sonnenberg A.S.M."/>
            <person name="Sedaghat-Telgerd N."/>
            <person name="Lavrijssen B."/>
            <person name="Ohm R.A."/>
            <person name="Hendrickx P.M."/>
            <person name="Scholtmeijer K."/>
            <person name="Baars J.J.P."/>
            <person name="van Peer A."/>
        </authorList>
    </citation>
    <scope>NUCLEOTIDE SEQUENCE [LARGE SCALE GENOMIC DNA]</scope>
    <source>
        <strain evidence="2 3">H119_p4</strain>
    </source>
</reference>